<evidence type="ECO:0000313" key="4">
    <source>
        <dbReference type="Proteomes" id="UP000309454"/>
    </source>
</evidence>
<comment type="caution">
    <text evidence="2">The sequence shown here is derived from an EMBL/GenBank/DDBJ whole genome shotgun (WGS) entry which is preliminary data.</text>
</comment>
<evidence type="ECO:0000256" key="1">
    <source>
        <dbReference type="SAM" id="Phobius"/>
    </source>
</evidence>
<dbReference type="Proteomes" id="UP000309454">
    <property type="component" value="Unassembled WGS sequence"/>
</dbReference>
<dbReference type="AlphaFoldDB" id="A0A3N0ACS0"/>
<accession>A0A3N0ACS0</accession>
<evidence type="ECO:0000313" key="2">
    <source>
        <dbReference type="EMBL" id="MBB3170536.1"/>
    </source>
</evidence>
<keyword evidence="4" id="KW-1185">Reference proteome</keyword>
<feature type="transmembrane region" description="Helical" evidence="1">
    <location>
        <begin position="12"/>
        <end position="35"/>
    </location>
</feature>
<dbReference type="Proteomes" id="UP000530850">
    <property type="component" value="Unassembled WGS sequence"/>
</dbReference>
<reference evidence="2 5" key="2">
    <citation type="submission" date="2020-08" db="EMBL/GenBank/DDBJ databases">
        <title>Sequencing the genomes of 1000 actinobacteria strains.</title>
        <authorList>
            <person name="Klenk H.-P."/>
        </authorList>
    </citation>
    <scope>NUCLEOTIDE SEQUENCE [LARGE SCALE GENOMIC DNA]</scope>
    <source>
        <strain evidence="2 5">DSM 22242</strain>
    </source>
</reference>
<dbReference type="EMBL" id="SSTM01000001">
    <property type="protein sequence ID" value="TJW12248.1"/>
    <property type="molecule type" value="Genomic_DNA"/>
</dbReference>
<name>A0A3N0ACS0_9ACTN</name>
<keyword evidence="1" id="KW-1133">Transmembrane helix</keyword>
<evidence type="ECO:0000313" key="5">
    <source>
        <dbReference type="Proteomes" id="UP000530850"/>
    </source>
</evidence>
<keyword evidence="1" id="KW-0472">Membrane</keyword>
<organism evidence="2 5">
    <name type="scientific">Parvibacter caecicola</name>
    <dbReference type="NCBI Taxonomy" id="747645"/>
    <lineage>
        <taxon>Bacteria</taxon>
        <taxon>Bacillati</taxon>
        <taxon>Actinomycetota</taxon>
        <taxon>Coriobacteriia</taxon>
        <taxon>Coriobacteriales</taxon>
        <taxon>Coriobacteriaceae</taxon>
        <taxon>Parvibacter</taxon>
    </lineage>
</organism>
<dbReference type="GeneID" id="93355937"/>
<gene>
    <name evidence="3" type="ORF">E5982_01180</name>
    <name evidence="2" type="ORF">FHR31_000316</name>
</gene>
<dbReference type="RefSeq" id="WP_123184626.1">
    <property type="nucleotide sequence ID" value="NZ_CANPEU010000001.1"/>
</dbReference>
<reference evidence="3 4" key="1">
    <citation type="submission" date="2019-04" db="EMBL/GenBank/DDBJ databases">
        <title>Microbes associate with the intestines of laboratory mice.</title>
        <authorList>
            <person name="Navarre W."/>
            <person name="Wong E."/>
            <person name="Huang K.C."/>
            <person name="Tropini C."/>
            <person name="Ng K."/>
            <person name="Yu B."/>
        </authorList>
    </citation>
    <scope>NUCLEOTIDE SEQUENCE [LARGE SCALE GENOMIC DNA]</scope>
    <source>
        <strain evidence="3 4">NM48_B13</strain>
    </source>
</reference>
<evidence type="ECO:0000313" key="3">
    <source>
        <dbReference type="EMBL" id="TJW12248.1"/>
    </source>
</evidence>
<protein>
    <submittedName>
        <fullName evidence="2">Uncharacterized protein</fullName>
    </submittedName>
</protein>
<keyword evidence="1" id="KW-0812">Transmembrane</keyword>
<proteinExistence type="predicted"/>
<sequence>MAAPKKKIIAPWIAAAVMALLFVGTLATVVGNLAAGYSEMAQYARQLEGYSYYPNFIDPDDLIYT</sequence>
<dbReference type="EMBL" id="JACHYA010000001">
    <property type="protein sequence ID" value="MBB3170536.1"/>
    <property type="molecule type" value="Genomic_DNA"/>
</dbReference>